<feature type="region of interest" description="Disordered" evidence="1">
    <location>
        <begin position="320"/>
        <end position="388"/>
    </location>
</feature>
<organism evidence="2 3">
    <name type="scientific">Menidia menidia</name>
    <name type="common">Atlantic silverside</name>
    <dbReference type="NCBI Taxonomy" id="238744"/>
    <lineage>
        <taxon>Eukaryota</taxon>
        <taxon>Metazoa</taxon>
        <taxon>Chordata</taxon>
        <taxon>Craniata</taxon>
        <taxon>Vertebrata</taxon>
        <taxon>Euteleostomi</taxon>
        <taxon>Actinopterygii</taxon>
        <taxon>Neopterygii</taxon>
        <taxon>Teleostei</taxon>
        <taxon>Neoteleostei</taxon>
        <taxon>Acanthomorphata</taxon>
        <taxon>Ovalentaria</taxon>
        <taxon>Atherinomorphae</taxon>
        <taxon>Atheriniformes</taxon>
        <taxon>Atherinopsidae</taxon>
        <taxon>Menidiinae</taxon>
        <taxon>Menidia</taxon>
    </lineage>
</organism>
<sequence>MDFATRGENTLDLVYTNIKDEFRAAPCPHLGSSDHLSVMLIPAYRPLLIRAKPTVRQILGWDHQCLAPELHMQETILGCMAEWHKRSGITQATGGRFNLAKSTLLCCGTAASPSQLPTVQTIDGPFRFLGVYLGEDENHPEERSWGTVTEKVKTTFNLWRMRGLGHRGRAVVANSLALTLVYHTLHIHVLPRSGGVGLSPMALLKATKEVCGTVLACRMITKDKFEMTVLSQAAKDRLLGGDGHGPVAETAPSLTASSLLDSAEIPSAQVPVREGAEEIVPCVPTTQGTGTGQSLTSKVMVAGAEPGRGMSVVIAPHSAPEAEGMAPPQGQIPKQGSASEANRGREPVRGAANREKPRSQSLRDRSAQDKRAAEPVPTEQAGAFAERSQASLIPGPRRPVSAGSCKPATIRADGTEHLMDFSTDQDMGHMGEGVSLNACGLRSGVRMHSGILNTTWDVLCIQETGWEAEQVRRVEAMRVMNCTAPWAQAGRSGYFVPRQR</sequence>
<accession>A0A8S4C3A4</accession>
<keyword evidence="3" id="KW-1185">Reference proteome</keyword>
<feature type="compositionally biased region" description="Basic and acidic residues" evidence="1">
    <location>
        <begin position="342"/>
        <end position="373"/>
    </location>
</feature>
<reference evidence="2" key="1">
    <citation type="submission" date="2021-05" db="EMBL/GenBank/DDBJ databases">
        <authorList>
            <person name="Tigano A."/>
        </authorList>
    </citation>
    <scope>NUCLEOTIDE SEQUENCE</scope>
</reference>
<name>A0A8S4C3A4_9TELE</name>
<gene>
    <name evidence="2" type="ORF">MMEN_LOCUS22191</name>
</gene>
<comment type="caution">
    <text evidence="2">The sequence shown here is derived from an EMBL/GenBank/DDBJ whole genome shotgun (WGS) entry which is preliminary data.</text>
</comment>
<evidence type="ECO:0000313" key="3">
    <source>
        <dbReference type="Proteomes" id="UP000677803"/>
    </source>
</evidence>
<proteinExistence type="predicted"/>
<dbReference type="AlphaFoldDB" id="A0A8S4C3A4"/>
<dbReference type="OrthoDB" id="8912020at2759"/>
<evidence type="ECO:0000256" key="1">
    <source>
        <dbReference type="SAM" id="MobiDB-lite"/>
    </source>
</evidence>
<protein>
    <submittedName>
        <fullName evidence="2">(Atlantic silverside) hypothetical protein</fullName>
    </submittedName>
</protein>
<dbReference type="EMBL" id="CAJRST010041110">
    <property type="protein sequence ID" value="CAG6022008.1"/>
    <property type="molecule type" value="Genomic_DNA"/>
</dbReference>
<evidence type="ECO:0000313" key="2">
    <source>
        <dbReference type="EMBL" id="CAG6022008.1"/>
    </source>
</evidence>
<dbReference type="Proteomes" id="UP000677803">
    <property type="component" value="Unassembled WGS sequence"/>
</dbReference>